<feature type="compositionally biased region" description="Basic and acidic residues" evidence="6">
    <location>
        <begin position="191"/>
        <end position="235"/>
    </location>
</feature>
<evidence type="ECO:0000256" key="2">
    <source>
        <dbReference type="ARBA" id="ARBA00010077"/>
    </source>
</evidence>
<dbReference type="InterPro" id="IPR007023">
    <property type="entry name" value="Ribosom_reg"/>
</dbReference>
<keyword evidence="4 5" id="KW-0539">Nucleus</keyword>
<name>A0A9P4U1Z8_9PEZI</name>
<comment type="function">
    <text evidence="5">Involved in ribosomal large subunit assembly.</text>
</comment>
<comment type="subcellular location">
    <subcellularLocation>
        <location evidence="1 5">Nucleus</location>
    </subcellularLocation>
</comment>
<accession>A0A9P4U1Z8</accession>
<evidence type="ECO:0000313" key="8">
    <source>
        <dbReference type="Proteomes" id="UP000800235"/>
    </source>
</evidence>
<comment type="caution">
    <text evidence="7">The sequence shown here is derived from an EMBL/GenBank/DDBJ whole genome shotgun (WGS) entry which is preliminary data.</text>
</comment>
<dbReference type="Proteomes" id="UP000800235">
    <property type="component" value="Unassembled WGS sequence"/>
</dbReference>
<dbReference type="Pfam" id="PF04939">
    <property type="entry name" value="RRS1"/>
    <property type="match status" value="1"/>
</dbReference>
<evidence type="ECO:0000256" key="5">
    <source>
        <dbReference type="RuleBase" id="RU364132"/>
    </source>
</evidence>
<evidence type="ECO:0000256" key="1">
    <source>
        <dbReference type="ARBA" id="ARBA00004123"/>
    </source>
</evidence>
<dbReference type="GO" id="GO:0042254">
    <property type="term" value="P:ribosome biogenesis"/>
    <property type="evidence" value="ECO:0007669"/>
    <property type="project" value="UniProtKB-KW"/>
</dbReference>
<evidence type="ECO:0000256" key="3">
    <source>
        <dbReference type="ARBA" id="ARBA00022517"/>
    </source>
</evidence>
<evidence type="ECO:0000256" key="4">
    <source>
        <dbReference type="ARBA" id="ARBA00023242"/>
    </source>
</evidence>
<evidence type="ECO:0000313" key="7">
    <source>
        <dbReference type="EMBL" id="KAF2435214.1"/>
    </source>
</evidence>
<feature type="region of interest" description="Disordered" evidence="6">
    <location>
        <begin position="168"/>
        <end position="235"/>
    </location>
</feature>
<feature type="region of interest" description="Disordered" evidence="6">
    <location>
        <begin position="115"/>
        <end position="137"/>
    </location>
</feature>
<reference evidence="7" key="1">
    <citation type="journal article" date="2020" name="Stud. Mycol.">
        <title>101 Dothideomycetes genomes: a test case for predicting lifestyles and emergence of pathogens.</title>
        <authorList>
            <person name="Haridas S."/>
            <person name="Albert R."/>
            <person name="Binder M."/>
            <person name="Bloem J."/>
            <person name="Labutti K."/>
            <person name="Salamov A."/>
            <person name="Andreopoulos B."/>
            <person name="Baker S."/>
            <person name="Barry K."/>
            <person name="Bills G."/>
            <person name="Bluhm B."/>
            <person name="Cannon C."/>
            <person name="Castanera R."/>
            <person name="Culley D."/>
            <person name="Daum C."/>
            <person name="Ezra D."/>
            <person name="Gonzalez J."/>
            <person name="Henrissat B."/>
            <person name="Kuo A."/>
            <person name="Liang C."/>
            <person name="Lipzen A."/>
            <person name="Lutzoni F."/>
            <person name="Magnuson J."/>
            <person name="Mondo S."/>
            <person name="Nolan M."/>
            <person name="Ohm R."/>
            <person name="Pangilinan J."/>
            <person name="Park H.-J."/>
            <person name="Ramirez L."/>
            <person name="Alfaro M."/>
            <person name="Sun H."/>
            <person name="Tritt A."/>
            <person name="Yoshinaga Y."/>
            <person name="Zwiers L.-H."/>
            <person name="Turgeon B."/>
            <person name="Goodwin S."/>
            <person name="Spatafora J."/>
            <person name="Crous P."/>
            <person name="Grigoriev I."/>
        </authorList>
    </citation>
    <scope>NUCLEOTIDE SEQUENCE</scope>
    <source>
        <strain evidence="7">CBS 130266</strain>
    </source>
</reference>
<keyword evidence="8" id="KW-1185">Reference proteome</keyword>
<feature type="compositionally biased region" description="Basic and acidic residues" evidence="6">
    <location>
        <begin position="128"/>
        <end position="137"/>
    </location>
</feature>
<gene>
    <name evidence="7" type="ORF">EJ08DRAFT_646090</name>
</gene>
<keyword evidence="3 5" id="KW-0690">Ribosome biogenesis</keyword>
<sequence>MAELDMEDAPVLASPTSQLQSELEDGVQLLNNETTTPSTNGNHANILSNGKSRAPITVSKPIPYTFDLGHLLCNDTNPIPQNPTQADLTAIARDCAQSLLNQLLTTCPITSTPEGVHLTLPTPTTPLPREKNIPPPKEETTWEKFAKKKGIQSKKRVGNKVYDDATGEWVPKWGFGGKNKGTEDSWLVEVDGEKEQREGKADDGRRDSRAERKMVVKRQERREKGNERRAVKNGN</sequence>
<protein>
    <recommendedName>
        <fullName evidence="5">Ribosome biogenesis regulatory protein</fullName>
    </recommendedName>
</protein>
<dbReference type="OrthoDB" id="28455at2759"/>
<dbReference type="AlphaFoldDB" id="A0A9P4U1Z8"/>
<evidence type="ECO:0000256" key="6">
    <source>
        <dbReference type="SAM" id="MobiDB-lite"/>
    </source>
</evidence>
<comment type="similarity">
    <text evidence="2 5">Belongs to the RRS1 family.</text>
</comment>
<proteinExistence type="inferred from homology"/>
<dbReference type="EMBL" id="MU007014">
    <property type="protein sequence ID" value="KAF2435214.1"/>
    <property type="molecule type" value="Genomic_DNA"/>
</dbReference>
<dbReference type="GO" id="GO:0005634">
    <property type="term" value="C:nucleus"/>
    <property type="evidence" value="ECO:0007669"/>
    <property type="project" value="UniProtKB-SubCell"/>
</dbReference>
<organism evidence="7 8">
    <name type="scientific">Tothia fuscella</name>
    <dbReference type="NCBI Taxonomy" id="1048955"/>
    <lineage>
        <taxon>Eukaryota</taxon>
        <taxon>Fungi</taxon>
        <taxon>Dikarya</taxon>
        <taxon>Ascomycota</taxon>
        <taxon>Pezizomycotina</taxon>
        <taxon>Dothideomycetes</taxon>
        <taxon>Pleosporomycetidae</taxon>
        <taxon>Venturiales</taxon>
        <taxon>Cylindrosympodiaceae</taxon>
        <taxon>Tothia</taxon>
    </lineage>
</organism>